<dbReference type="InterPro" id="IPR057501">
    <property type="entry name" value="DeUb_enz_PH"/>
</dbReference>
<feature type="compositionally biased region" description="Low complexity" evidence="6">
    <location>
        <begin position="717"/>
        <end position="729"/>
    </location>
</feature>
<keyword evidence="3" id="KW-0645">Protease</keyword>
<evidence type="ECO:0000256" key="6">
    <source>
        <dbReference type="SAM" id="MobiDB-lite"/>
    </source>
</evidence>
<protein>
    <recommendedName>
        <fullName evidence="7">Ubiquitin-like protease family profile domain-containing protein</fullName>
    </recommendedName>
</protein>
<feature type="compositionally biased region" description="Basic and acidic residues" evidence="6">
    <location>
        <begin position="1186"/>
        <end position="1195"/>
    </location>
</feature>
<feature type="compositionally biased region" description="Low complexity" evidence="6">
    <location>
        <begin position="507"/>
        <end position="516"/>
    </location>
</feature>
<sequence>MADCSQTKPANLGAPQPMNTLSNNSATSRTFFGVPSSSRSLPPSPPPAKRQKLDENNTSSGYSRATFVVNDPATPRKRSIESLSVTDSQRSVASNMSTSKPGVAEYRSVDTWTKSKRPRKRGSNTRFPVRAEDVENPTLRPTLPQKSAEDVSEDEVDLLDHQKAQTGLIQLKRKQPEERPISEYSNRFKEGRNPDNYNATHIFSKVIDDVDKKTKPRGYATSPDELAPSLEEIAASRPAKRLKQFSPSLSKRGNILSTNFRGAPKSSTIMSTDYERMDKQKEKACTIIGGGLRIVRGASGRCQYQADYKDDPEYCFLAVRQIGHTLYPVDKGKDFLKPYKYLTLDIKKANSIIRSTDNEERCIVIVNSDVNISNGSGPKLMIEFASRAELFKFLQWVDLYRDHDCPIIIKDGPMAKLEKDFDEMIRRTESHKLHFDDEIQGSDADDIKVIRHNQNNRVLGPLLGPHIAAESKNRPKLRDTMGILSPSRPNSDGHDTTLGQARYDQPASAQQQTRTTRSTFAFIDSPEPEPIPEGWTSLNAGWEKQWRNSLVYPDTGKNRATVDKDDIQRLDEGQFLNDNIIIFYLRYLQKNLEDSNQDLATRIYFQNTFFYDKLKPTRAGQGINFDSVKTWTSKVDLFSKDYIIVPINEYSHWYVAIICNAPKFLPSPDSHKQDDDTKSDVIAIPDDVEATPETPQASSQNGVLNGCVDGEHVAPPAQEITTQEVTVQEEVAENLRRMSIDSSSDPRGGAERTPDDKAGEGADPLPPRRGHEVCVIKDADGPTAEVEHIATSVNPQARKKIGRKSVGPRKYDPTQPRIITLDSLGAPHSPTCTYLKQYLVAELKDKRGLEIQPPGAMGTTAKDIPEQTNHCDCGLFLLGYIQQFLQDPDLFVESLLQRDGRIPWYLNPSELRKNIRDLIFTLQREQQNAEDVAQEQKRQTKMSKNKGKAAETVDDTTAPATDHSDTVSKPELDSHDHGGDKEGTSQTASALPNTRPPSPRDNNTGVEEVVDPRHLLGFERSVKQAINNVQPPAPSVRNDGLRTTRHTEMDGRSNVEEIEARSKASPHVVASPRKPEPIINHKIPGTFPISPVRTQAVKCYSPSSETESSTNLPSTFLGPLASGTPSSKGSRGATPLDPVILDDSDNRRRGRAWQSPQKHGGGRSRHQLVVEIPSTAIDSESPGQAGKKDGRKETEQQSPYFPKRRDGERVTAVKLREKPRNDVIDLSD</sequence>
<evidence type="ECO:0000256" key="5">
    <source>
        <dbReference type="ARBA" id="ARBA00022801"/>
    </source>
</evidence>
<dbReference type="GO" id="GO:0005634">
    <property type="term" value="C:nucleus"/>
    <property type="evidence" value="ECO:0007669"/>
    <property type="project" value="TreeGrafter"/>
</dbReference>
<dbReference type="Pfam" id="PF25424">
    <property type="entry name" value="PH_35"/>
    <property type="match status" value="1"/>
</dbReference>
<feature type="compositionally biased region" description="Polar residues" evidence="6">
    <location>
        <begin position="17"/>
        <end position="30"/>
    </location>
</feature>
<dbReference type="GO" id="GO:0005737">
    <property type="term" value="C:cytoplasm"/>
    <property type="evidence" value="ECO:0007669"/>
    <property type="project" value="TreeGrafter"/>
</dbReference>
<reference evidence="8 9" key="1">
    <citation type="submission" date="2018-12" db="EMBL/GenBank/DDBJ databases">
        <title>Draft genome sequence of Xylaria grammica IHI A82.</title>
        <authorList>
            <person name="Buettner E."/>
            <person name="Kellner H."/>
        </authorList>
    </citation>
    <scope>NUCLEOTIDE SEQUENCE [LARGE SCALE GENOMIC DNA]</scope>
    <source>
        <strain evidence="8 9">IHI A82</strain>
    </source>
</reference>
<dbReference type="GO" id="GO:0070139">
    <property type="term" value="F:SUMO-specific endopeptidase activity"/>
    <property type="evidence" value="ECO:0007669"/>
    <property type="project" value="TreeGrafter"/>
</dbReference>
<comment type="similarity">
    <text evidence="1">Belongs to the peptidase C48 family.</text>
</comment>
<keyword evidence="4" id="KW-0833">Ubl conjugation pathway</keyword>
<name>A0A439D9W6_9PEZI</name>
<dbReference type="PANTHER" id="PTHR46896:SF3">
    <property type="entry name" value="FI06413P-RELATED"/>
    <property type="match status" value="1"/>
</dbReference>
<keyword evidence="2" id="KW-0597">Phosphoprotein</keyword>
<dbReference type="GO" id="GO:0016926">
    <property type="term" value="P:protein desumoylation"/>
    <property type="evidence" value="ECO:0007669"/>
    <property type="project" value="TreeGrafter"/>
</dbReference>
<comment type="caution">
    <text evidence="8">The sequence shown here is derived from an EMBL/GenBank/DDBJ whole genome shotgun (WGS) entry which is preliminary data.</text>
</comment>
<feature type="region of interest" description="Disordered" evidence="6">
    <location>
        <begin position="1"/>
        <end position="150"/>
    </location>
</feature>
<dbReference type="STRING" id="363999.A0A439D9W6"/>
<evidence type="ECO:0000256" key="2">
    <source>
        <dbReference type="ARBA" id="ARBA00022553"/>
    </source>
</evidence>
<keyword evidence="9" id="KW-1185">Reference proteome</keyword>
<dbReference type="GO" id="GO:0006508">
    <property type="term" value="P:proteolysis"/>
    <property type="evidence" value="ECO:0007669"/>
    <property type="project" value="UniProtKB-KW"/>
</dbReference>
<feature type="compositionally biased region" description="Polar residues" evidence="6">
    <location>
        <begin position="81"/>
        <end position="100"/>
    </location>
</feature>
<accession>A0A439D9W6</accession>
<feature type="domain" description="Ubiquitin-like protease family profile" evidence="7">
    <location>
        <begin position="560"/>
        <end position="884"/>
    </location>
</feature>
<dbReference type="Pfam" id="PF02902">
    <property type="entry name" value="Peptidase_C48"/>
    <property type="match status" value="1"/>
</dbReference>
<gene>
    <name evidence="8" type="ORF">EKO27_g3948</name>
</gene>
<feature type="region of interest" description="Disordered" evidence="6">
    <location>
        <begin position="1026"/>
        <end position="1228"/>
    </location>
</feature>
<dbReference type="InterPro" id="IPR051947">
    <property type="entry name" value="Sentrin-specific_protease"/>
</dbReference>
<dbReference type="AlphaFoldDB" id="A0A439D9W6"/>
<dbReference type="Gene3D" id="3.30.310.130">
    <property type="entry name" value="Ubiquitin-related"/>
    <property type="match status" value="1"/>
</dbReference>
<feature type="compositionally biased region" description="Basic and acidic residues" evidence="6">
    <location>
        <begin position="1203"/>
        <end position="1228"/>
    </location>
</feature>
<organism evidence="8 9">
    <name type="scientific">Xylaria grammica</name>
    <dbReference type="NCBI Taxonomy" id="363999"/>
    <lineage>
        <taxon>Eukaryota</taxon>
        <taxon>Fungi</taxon>
        <taxon>Dikarya</taxon>
        <taxon>Ascomycota</taxon>
        <taxon>Pezizomycotina</taxon>
        <taxon>Sordariomycetes</taxon>
        <taxon>Xylariomycetidae</taxon>
        <taxon>Xylariales</taxon>
        <taxon>Xylariaceae</taxon>
        <taxon>Xylaria</taxon>
    </lineage>
</organism>
<feature type="compositionally biased region" description="Polar residues" evidence="6">
    <location>
        <begin position="1101"/>
        <end position="1114"/>
    </location>
</feature>
<feature type="compositionally biased region" description="Basic residues" evidence="6">
    <location>
        <begin position="114"/>
        <end position="123"/>
    </location>
</feature>
<dbReference type="Proteomes" id="UP000286045">
    <property type="component" value="Unassembled WGS sequence"/>
</dbReference>
<proteinExistence type="inferred from homology"/>
<feature type="compositionally biased region" description="Polar residues" evidence="6">
    <location>
        <begin position="693"/>
        <end position="703"/>
    </location>
</feature>
<feature type="region of interest" description="Disordered" evidence="6">
    <location>
        <begin position="930"/>
        <end position="1006"/>
    </location>
</feature>
<feature type="compositionally biased region" description="Basic and acidic residues" evidence="6">
    <location>
        <begin position="748"/>
        <end position="760"/>
    </location>
</feature>
<keyword evidence="5" id="KW-0378">Hydrolase</keyword>
<feature type="compositionally biased region" description="Basic and acidic residues" evidence="6">
    <location>
        <begin position="962"/>
        <end position="983"/>
    </location>
</feature>
<dbReference type="SUPFAM" id="SSF54001">
    <property type="entry name" value="Cysteine proteinases"/>
    <property type="match status" value="1"/>
</dbReference>
<evidence type="ECO:0000256" key="3">
    <source>
        <dbReference type="ARBA" id="ARBA00022670"/>
    </source>
</evidence>
<evidence type="ECO:0000259" key="7">
    <source>
        <dbReference type="PROSITE" id="PS50600"/>
    </source>
</evidence>
<dbReference type="PANTHER" id="PTHR46896">
    <property type="entry name" value="SENTRIN-SPECIFIC PROTEASE"/>
    <property type="match status" value="1"/>
</dbReference>
<feature type="region of interest" description="Disordered" evidence="6">
    <location>
        <begin position="689"/>
        <end position="770"/>
    </location>
</feature>
<evidence type="ECO:0000256" key="4">
    <source>
        <dbReference type="ARBA" id="ARBA00022786"/>
    </source>
</evidence>
<evidence type="ECO:0000313" key="8">
    <source>
        <dbReference type="EMBL" id="RWA11156.1"/>
    </source>
</evidence>
<dbReference type="PROSITE" id="PS50600">
    <property type="entry name" value="ULP_PROTEASE"/>
    <property type="match status" value="1"/>
</dbReference>
<feature type="compositionally biased region" description="Basic and acidic residues" evidence="6">
    <location>
        <begin position="1039"/>
        <end position="1062"/>
    </location>
</feature>
<dbReference type="EMBL" id="RYZI01000088">
    <property type="protein sequence ID" value="RWA11156.1"/>
    <property type="molecule type" value="Genomic_DNA"/>
</dbReference>
<feature type="region of interest" description="Disordered" evidence="6">
    <location>
        <begin position="480"/>
        <end position="516"/>
    </location>
</feature>
<dbReference type="Gene3D" id="1.10.418.20">
    <property type="match status" value="2"/>
</dbReference>
<evidence type="ECO:0000256" key="1">
    <source>
        <dbReference type="ARBA" id="ARBA00005234"/>
    </source>
</evidence>
<evidence type="ECO:0000313" key="9">
    <source>
        <dbReference type="Proteomes" id="UP000286045"/>
    </source>
</evidence>
<dbReference type="InterPro" id="IPR003653">
    <property type="entry name" value="Peptidase_C48_C"/>
</dbReference>
<dbReference type="InterPro" id="IPR038765">
    <property type="entry name" value="Papain-like_cys_pep_sf"/>
</dbReference>